<evidence type="ECO:0000256" key="1">
    <source>
        <dbReference type="SAM" id="MobiDB-lite"/>
    </source>
</evidence>
<dbReference type="EMBL" id="JABANM010020816">
    <property type="protein sequence ID" value="KAF4722211.1"/>
    <property type="molecule type" value="Genomic_DNA"/>
</dbReference>
<feature type="non-terminal residue" evidence="2">
    <location>
        <position position="1"/>
    </location>
</feature>
<accession>A0A7J6RP73</accession>
<proteinExistence type="predicted"/>
<protein>
    <submittedName>
        <fullName evidence="2">Uncharacterized protein</fullName>
    </submittedName>
</protein>
<feature type="compositionally biased region" description="Basic and acidic residues" evidence="1">
    <location>
        <begin position="286"/>
        <end position="301"/>
    </location>
</feature>
<feature type="compositionally biased region" description="Basic residues" evidence="1">
    <location>
        <begin position="217"/>
        <end position="227"/>
    </location>
</feature>
<organism evidence="2 3">
    <name type="scientific">Perkinsus olseni</name>
    <name type="common">Perkinsus atlanticus</name>
    <dbReference type="NCBI Taxonomy" id="32597"/>
    <lineage>
        <taxon>Eukaryota</taxon>
        <taxon>Sar</taxon>
        <taxon>Alveolata</taxon>
        <taxon>Perkinsozoa</taxon>
        <taxon>Perkinsea</taxon>
        <taxon>Perkinsida</taxon>
        <taxon>Perkinsidae</taxon>
        <taxon>Perkinsus</taxon>
    </lineage>
</organism>
<feature type="compositionally biased region" description="Low complexity" evidence="1">
    <location>
        <begin position="135"/>
        <end position="155"/>
    </location>
</feature>
<feature type="compositionally biased region" description="Acidic residues" evidence="1">
    <location>
        <begin position="373"/>
        <end position="393"/>
    </location>
</feature>
<feature type="compositionally biased region" description="Polar residues" evidence="1">
    <location>
        <begin position="358"/>
        <end position="370"/>
    </location>
</feature>
<reference evidence="2 3" key="1">
    <citation type="submission" date="2020-04" db="EMBL/GenBank/DDBJ databases">
        <title>Perkinsus olseni comparative genomics.</title>
        <authorList>
            <person name="Bogema D.R."/>
        </authorList>
    </citation>
    <scope>NUCLEOTIDE SEQUENCE [LARGE SCALE GENOMIC DNA]</scope>
    <source>
        <strain evidence="2">ATCC PRA-205</strain>
    </source>
</reference>
<feature type="compositionally biased region" description="Low complexity" evidence="1">
    <location>
        <begin position="403"/>
        <end position="413"/>
    </location>
</feature>
<name>A0A7J6RP73_PEROL</name>
<comment type="caution">
    <text evidence="2">The sequence shown here is derived from an EMBL/GenBank/DDBJ whole genome shotgun (WGS) entry which is preliminary data.</text>
</comment>
<feature type="region of interest" description="Disordered" evidence="1">
    <location>
        <begin position="196"/>
        <end position="421"/>
    </location>
</feature>
<dbReference type="Proteomes" id="UP000574390">
    <property type="component" value="Unassembled WGS sequence"/>
</dbReference>
<sequence length="481" mass="53218">AKFPPNFDGSNVAEGGVSGFSNISSDASLTSQRTKVRVELEIGEKKNFNAFKKKEEQIRTARYDEEDSMTLRGASQGSNAIYCGRPTANDTSCWFSLSVDPANPGVYRVAPVRKWLEFRPLSGVELRMARNETPATAATATDSTSASTDGAVVKSSKVKEETETEIAEQVMKKQRLADKNDEKRFIRMRAAIELKKAKAKGGETEEGHDAEKAARKEAKRKLRASKTTRHDLEAKEVPSSSLSVGKLYAVKHDDEWEGNEDFSDDDELLDDPDAGNEVQIETTGTVDKEKEKLKEARTGRDSDDESSSSSESEDEQSTMLGKAITSIMEKERNKEEVRKEGLADVLSSSSLKEPGSSRFLSMPSTLSTPQAALDDELLQTGVDPDELDDDAGQTDEKARKDGAAGAAAAPIKAKPSKQDEMKDKLKQLFARNEYRLGLREVLATFPGMKKNSEEYKCLTRSLKDMAEVRDHLLYLKKEYRK</sequence>
<gene>
    <name evidence="2" type="ORF">FOZ62_017528</name>
</gene>
<feature type="compositionally biased region" description="Acidic residues" evidence="1">
    <location>
        <begin position="255"/>
        <end position="274"/>
    </location>
</feature>
<feature type="compositionally biased region" description="Basic and acidic residues" evidence="1">
    <location>
        <begin position="196"/>
        <end position="216"/>
    </location>
</feature>
<feature type="compositionally biased region" description="Basic and acidic residues" evidence="1">
    <location>
        <begin position="328"/>
        <end position="342"/>
    </location>
</feature>
<dbReference type="AlphaFoldDB" id="A0A7J6RP73"/>
<feature type="compositionally biased region" description="Low complexity" evidence="1">
    <location>
        <begin position="347"/>
        <end position="357"/>
    </location>
</feature>
<feature type="compositionally biased region" description="Acidic residues" evidence="1">
    <location>
        <begin position="302"/>
        <end position="316"/>
    </location>
</feature>
<feature type="region of interest" description="Disordered" evidence="1">
    <location>
        <begin position="132"/>
        <end position="156"/>
    </location>
</feature>
<evidence type="ECO:0000313" key="3">
    <source>
        <dbReference type="Proteomes" id="UP000574390"/>
    </source>
</evidence>
<evidence type="ECO:0000313" key="2">
    <source>
        <dbReference type="EMBL" id="KAF4722211.1"/>
    </source>
</evidence>